<dbReference type="AlphaFoldDB" id="G2DAU1"/>
<dbReference type="EMBL" id="AFOC01000013">
    <property type="protein sequence ID" value="EGV52245.1"/>
    <property type="molecule type" value="Genomic_DNA"/>
</dbReference>
<evidence type="ECO:0000256" key="1">
    <source>
        <dbReference type="SAM" id="Phobius"/>
    </source>
</evidence>
<dbReference type="Proteomes" id="UP000004491">
    <property type="component" value="Unassembled WGS sequence"/>
</dbReference>
<dbReference type="InterPro" id="IPR021244">
    <property type="entry name" value="DUF2802"/>
</dbReference>
<comment type="caution">
    <text evidence="2">The sequence shown here is derived from an EMBL/GenBank/DDBJ whole genome shotgun (WGS) entry which is preliminary data.</text>
</comment>
<accession>G2DAU1</accession>
<dbReference type="Pfam" id="PF10975">
    <property type="entry name" value="DUF2802"/>
    <property type="match status" value="1"/>
</dbReference>
<protein>
    <recommendedName>
        <fullName evidence="4">DUF2802 domain-containing protein</fullName>
    </recommendedName>
</protein>
<evidence type="ECO:0008006" key="4">
    <source>
        <dbReference type="Google" id="ProtNLM"/>
    </source>
</evidence>
<keyword evidence="1" id="KW-0472">Membrane</keyword>
<reference evidence="2" key="1">
    <citation type="journal article" date="2011" name="ISME J.">
        <title>The endosymbionts of the deep-sea tubeworms Riftia pachyptila and Tevnia jerichonana share an identical physiology as revealed by proteogenomic analyses.</title>
        <authorList>
            <person name="Gardebrecht A."/>
            <person name="Markert S."/>
            <person name="Felbeck H."/>
            <person name="Thuermer A."/>
            <person name="Albrecht D."/>
            <person name="Wollherr A."/>
            <person name="Kabisch J."/>
            <person name="Lehmann R."/>
            <person name="Daniel R."/>
            <person name="Liesegang H."/>
            <person name="Hecker M."/>
            <person name="Sievert S.M."/>
            <person name="Schweder T."/>
        </authorList>
    </citation>
    <scope>NUCLEOTIDE SEQUENCE [LARGE SCALE GENOMIC DNA]</scope>
</reference>
<sequence>MMVDSSIAIAAVVLCLLIILAGGVALLVTGRRFRNELSSLRGEVETLKQSVGALCSSAVGVDKRVIRLERRGRDLEERQETIEHNKAGDHPPYAEAIRLVQQGASAEQLVNELGISGGEADLIVMLHRNSQA</sequence>
<gene>
    <name evidence="2" type="ORF">Rifp1Sym_am00180</name>
</gene>
<keyword evidence="1" id="KW-1133">Transmembrane helix</keyword>
<proteinExistence type="predicted"/>
<organism evidence="2 3">
    <name type="scientific">endosymbiont of Riftia pachyptila</name>
    <name type="common">vent Ph05</name>
    <dbReference type="NCBI Taxonomy" id="1048808"/>
    <lineage>
        <taxon>Bacteria</taxon>
        <taxon>Pseudomonadati</taxon>
        <taxon>Pseudomonadota</taxon>
        <taxon>Gammaproteobacteria</taxon>
        <taxon>sulfur-oxidizing symbionts</taxon>
    </lineage>
</organism>
<keyword evidence="1" id="KW-0812">Transmembrane</keyword>
<evidence type="ECO:0000313" key="2">
    <source>
        <dbReference type="EMBL" id="EGV52245.1"/>
    </source>
</evidence>
<feature type="transmembrane region" description="Helical" evidence="1">
    <location>
        <begin position="6"/>
        <end position="28"/>
    </location>
</feature>
<evidence type="ECO:0000313" key="3">
    <source>
        <dbReference type="Proteomes" id="UP000004491"/>
    </source>
</evidence>
<name>G2DAU1_9GAMM</name>
<keyword evidence="3" id="KW-1185">Reference proteome</keyword>